<gene>
    <name evidence="1" type="ORF">GCM10012284_32700</name>
</gene>
<dbReference type="EMBL" id="BMMX01000013">
    <property type="protein sequence ID" value="GGK95972.1"/>
    <property type="molecule type" value="Genomic_DNA"/>
</dbReference>
<reference evidence="1" key="2">
    <citation type="submission" date="2020-09" db="EMBL/GenBank/DDBJ databases">
        <authorList>
            <person name="Sun Q."/>
            <person name="Zhou Y."/>
        </authorList>
    </citation>
    <scope>NUCLEOTIDE SEQUENCE</scope>
    <source>
        <strain evidence="1">CGMCC 4.7299</strain>
    </source>
</reference>
<name>A0A8J3C1R6_9ACTN</name>
<keyword evidence="2" id="KW-1185">Reference proteome</keyword>
<protein>
    <submittedName>
        <fullName evidence="1">Uncharacterized protein</fullName>
    </submittedName>
</protein>
<evidence type="ECO:0000313" key="2">
    <source>
        <dbReference type="Proteomes" id="UP000656042"/>
    </source>
</evidence>
<sequence length="348" mass="38199">MAGILYYPFANAPLPILHQAVLYWDDLATVVAPGWERRLTPHMRELRESGLYRPVGPFLTYEPVDLMSMREEIAQAIDGVPLEDLTPPDDRGYTRGHSDILHAQKLDPAISKDLIRRGLVRETPGAPWRLVVSPTLLNIVVSIIANSIARSANAESGCSGRTGLRPHTDVLHAHRIGTSPMSGIDVTGCWQVDLSPLLPVPEGDVMIADVLDFRRRYESERARMMAAIDDLLHELSQTRRHPQDAFGRVKREMEQAVADLHGAARASKITWVVRPLSVTVALVASASASILPAEAAIPLSMSSTVGAIMVNLATSRVREKATGPANPTDYRYLHRVQGELGLTFPEPP</sequence>
<dbReference type="Pfam" id="PF19749">
    <property type="entry name" value="DUF6236"/>
    <property type="match status" value="1"/>
</dbReference>
<dbReference type="RefSeq" id="WP_189080062.1">
    <property type="nucleotide sequence ID" value="NZ_BMMX01000013.1"/>
</dbReference>
<reference evidence="1" key="1">
    <citation type="journal article" date="2014" name="Int. J. Syst. Evol. Microbiol.">
        <title>Complete genome sequence of Corynebacterium casei LMG S-19264T (=DSM 44701T), isolated from a smear-ripened cheese.</title>
        <authorList>
            <consortium name="US DOE Joint Genome Institute (JGI-PGF)"/>
            <person name="Walter F."/>
            <person name="Albersmeier A."/>
            <person name="Kalinowski J."/>
            <person name="Ruckert C."/>
        </authorList>
    </citation>
    <scope>NUCLEOTIDE SEQUENCE</scope>
    <source>
        <strain evidence="1">CGMCC 4.7299</strain>
    </source>
</reference>
<proteinExistence type="predicted"/>
<evidence type="ECO:0000313" key="1">
    <source>
        <dbReference type="EMBL" id="GGK95972.1"/>
    </source>
</evidence>
<dbReference type="InterPro" id="IPR046203">
    <property type="entry name" value="DUF6236"/>
</dbReference>
<dbReference type="Proteomes" id="UP000656042">
    <property type="component" value="Unassembled WGS sequence"/>
</dbReference>
<accession>A0A8J3C1R6</accession>
<dbReference type="AlphaFoldDB" id="A0A8J3C1R6"/>
<comment type="caution">
    <text evidence="1">The sequence shown here is derived from an EMBL/GenBank/DDBJ whole genome shotgun (WGS) entry which is preliminary data.</text>
</comment>
<organism evidence="1 2">
    <name type="scientific">Mangrovihabitans endophyticus</name>
    <dbReference type="NCBI Taxonomy" id="1751298"/>
    <lineage>
        <taxon>Bacteria</taxon>
        <taxon>Bacillati</taxon>
        <taxon>Actinomycetota</taxon>
        <taxon>Actinomycetes</taxon>
        <taxon>Micromonosporales</taxon>
        <taxon>Micromonosporaceae</taxon>
        <taxon>Mangrovihabitans</taxon>
    </lineage>
</organism>